<gene>
    <name evidence="3" type="ORF">BCR37DRAFT_382511</name>
</gene>
<evidence type="ECO:0000313" key="3">
    <source>
        <dbReference type="EMBL" id="ORY78240.1"/>
    </source>
</evidence>
<dbReference type="InterPro" id="IPR018808">
    <property type="entry name" value="Muniscin_C"/>
</dbReference>
<name>A0A1Y2F2X0_PROLT</name>
<dbReference type="InterPro" id="IPR036168">
    <property type="entry name" value="AP2_Mu_C_sf"/>
</dbReference>
<dbReference type="Proteomes" id="UP000193685">
    <property type="component" value="Unassembled WGS sequence"/>
</dbReference>
<dbReference type="EMBL" id="MCFI01000018">
    <property type="protein sequence ID" value="ORY78240.1"/>
    <property type="molecule type" value="Genomic_DNA"/>
</dbReference>
<feature type="region of interest" description="Disordered" evidence="1">
    <location>
        <begin position="101"/>
        <end position="132"/>
    </location>
</feature>
<evidence type="ECO:0000313" key="4">
    <source>
        <dbReference type="Proteomes" id="UP000193685"/>
    </source>
</evidence>
<accession>A0A1Y2F2X0</accession>
<feature type="compositionally biased region" description="Low complexity" evidence="1">
    <location>
        <begin position="113"/>
        <end position="124"/>
    </location>
</feature>
<reference evidence="3 4" key="1">
    <citation type="submission" date="2016-07" db="EMBL/GenBank/DDBJ databases">
        <title>Pervasive Adenine N6-methylation of Active Genes in Fungi.</title>
        <authorList>
            <consortium name="DOE Joint Genome Institute"/>
            <person name="Mondo S.J."/>
            <person name="Dannebaum R.O."/>
            <person name="Kuo R.C."/>
            <person name="Labutti K."/>
            <person name="Haridas S."/>
            <person name="Kuo A."/>
            <person name="Salamov A."/>
            <person name="Ahrendt S.R."/>
            <person name="Lipzen A."/>
            <person name="Sullivan W."/>
            <person name="Andreopoulos W.B."/>
            <person name="Clum A."/>
            <person name="Lindquist E."/>
            <person name="Daum C."/>
            <person name="Ramamoorthy G.K."/>
            <person name="Gryganskyi A."/>
            <person name="Culley D."/>
            <person name="Magnuson J.K."/>
            <person name="James T.Y."/>
            <person name="O'Malley M.A."/>
            <person name="Stajich J.E."/>
            <person name="Spatafora J.W."/>
            <person name="Visel A."/>
            <person name="Grigoriev I.V."/>
        </authorList>
    </citation>
    <scope>NUCLEOTIDE SEQUENCE [LARGE SCALE GENOMIC DNA]</scope>
    <source>
        <strain evidence="3 4">12-1054</strain>
    </source>
</reference>
<dbReference type="OrthoDB" id="331602at2759"/>
<proteinExistence type="predicted"/>
<dbReference type="InterPro" id="IPR028565">
    <property type="entry name" value="MHD"/>
</dbReference>
<dbReference type="GeneID" id="63786486"/>
<dbReference type="SUPFAM" id="SSF49447">
    <property type="entry name" value="Second domain of Mu2 adaptin subunit (ap50) of ap2 adaptor"/>
    <property type="match status" value="1"/>
</dbReference>
<evidence type="ECO:0000256" key="1">
    <source>
        <dbReference type="SAM" id="MobiDB-lite"/>
    </source>
</evidence>
<keyword evidence="4" id="KW-1185">Reference proteome</keyword>
<comment type="caution">
    <text evidence="3">The sequence shown here is derived from an EMBL/GenBank/DDBJ whole genome shotgun (WGS) entry which is preliminary data.</text>
</comment>
<organism evidence="3 4">
    <name type="scientific">Protomyces lactucae-debilis</name>
    <dbReference type="NCBI Taxonomy" id="2754530"/>
    <lineage>
        <taxon>Eukaryota</taxon>
        <taxon>Fungi</taxon>
        <taxon>Dikarya</taxon>
        <taxon>Ascomycota</taxon>
        <taxon>Taphrinomycotina</taxon>
        <taxon>Taphrinomycetes</taxon>
        <taxon>Taphrinales</taxon>
        <taxon>Protomycetaceae</taxon>
        <taxon>Protomyces</taxon>
    </lineage>
</organism>
<dbReference type="Gene3D" id="2.60.40.1170">
    <property type="entry name" value="Mu homology domain, subdomain B"/>
    <property type="match status" value="2"/>
</dbReference>
<feature type="domain" description="MHD" evidence="2">
    <location>
        <begin position="134"/>
        <end position="386"/>
    </location>
</feature>
<dbReference type="STRING" id="56484.A0A1Y2F2X0"/>
<dbReference type="RefSeq" id="XP_040723351.1">
    <property type="nucleotide sequence ID" value="XM_040869887.1"/>
</dbReference>
<evidence type="ECO:0000259" key="2">
    <source>
        <dbReference type="PROSITE" id="PS51072"/>
    </source>
</evidence>
<dbReference type="Pfam" id="PF10291">
    <property type="entry name" value="muHD"/>
    <property type="match status" value="1"/>
</dbReference>
<dbReference type="PROSITE" id="PS51072">
    <property type="entry name" value="MHD"/>
    <property type="match status" value="1"/>
</dbReference>
<sequence>MQTTDASLRNVSITNDAIVEGGPEADAALDKVSSDLRAQSTISRKARGRRDLRNTIYGQVGGGDQAVVRDVLGSPIHREDPFLGSAPVSAGSALSRTVQGNGLQTQAGDTDSIRSGRSGMSGMGNVTRHTEPLEDGVHLSVVETVSVVLDVEGSGATDVRVTGEAALAMKGMLDPSPVLLKVQSPDAISRLVANTNILQSQDESTYQISGQSANSMTTLFKYQVQPDQARANRFLPILLSQKWSPEDAQTSVKLTYRLNPAFGARNLTLQDVEISLGINGVANSCVAKPAGSFVKKSNKLVWKLNEFTLEAGQEQSLLARFKTDGLASPGSLELRWKTAPSNLSRGSGFGVTATRSRANPFSDESVVENVMVSHAYTLSAARYSVTVPSASVS</sequence>
<dbReference type="OMA" id="CHIADGL"/>
<protein>
    <submittedName>
        <fullName evidence="3">Muniscin C-terminal mu homology domain-domain-containing protein</fullName>
    </submittedName>
</protein>
<dbReference type="AlphaFoldDB" id="A0A1Y2F2X0"/>